<evidence type="ECO:0000313" key="3">
    <source>
        <dbReference type="Proteomes" id="UP000004030"/>
    </source>
</evidence>
<evidence type="ECO:0000256" key="1">
    <source>
        <dbReference type="SAM" id="MobiDB-lite"/>
    </source>
</evidence>
<protein>
    <submittedName>
        <fullName evidence="2">Uncharacterized protein</fullName>
    </submittedName>
</protein>
<dbReference type="AlphaFoldDB" id="G6E7W3"/>
<dbReference type="EMBL" id="AGFM01000007">
    <property type="protein sequence ID" value="EHJ62606.1"/>
    <property type="molecule type" value="Genomic_DNA"/>
</dbReference>
<dbReference type="Proteomes" id="UP000004030">
    <property type="component" value="Unassembled WGS sequence"/>
</dbReference>
<sequence>MERLSFHTGSMKANPRLRSTSVSLRLLSVLTGALALAGCIPQVAAPPPQPAQRPTPTPAPTPLPPPASDWRDAPATPGDWQYAPGSTGSFASFAGAQFILRCERQQQKVSLTRAGVAAGPVSMAIRTTEGERTLVANPLQGGVSTSLAARDPLLDDIAFSRGRFAVQVPGMAALYIPSWTEVSRVIEDCR</sequence>
<organism evidence="2 3">
    <name type="scientific">Novosphingobium pentaromativorans US6-1</name>
    <dbReference type="NCBI Taxonomy" id="1088721"/>
    <lineage>
        <taxon>Bacteria</taxon>
        <taxon>Pseudomonadati</taxon>
        <taxon>Pseudomonadota</taxon>
        <taxon>Alphaproteobacteria</taxon>
        <taxon>Sphingomonadales</taxon>
        <taxon>Sphingomonadaceae</taxon>
        <taxon>Novosphingobium</taxon>
    </lineage>
</organism>
<name>G6E7W3_9SPHN</name>
<proteinExistence type="predicted"/>
<feature type="region of interest" description="Disordered" evidence="1">
    <location>
        <begin position="45"/>
        <end position="80"/>
    </location>
</feature>
<accession>G6E7W3</accession>
<reference evidence="2 3" key="1">
    <citation type="journal article" date="2012" name="J. Bacteriol.">
        <title>Genome sequence of benzo(a)pyrene-degrading bacterium Novosphingobium pentaromativorans US6-1.</title>
        <authorList>
            <person name="Luo Y.R."/>
            <person name="Kang S.G."/>
            <person name="Kim S.J."/>
            <person name="Kim M.R."/>
            <person name="Li N."/>
            <person name="Lee J.H."/>
            <person name="Kwon K.K."/>
        </authorList>
    </citation>
    <scope>NUCLEOTIDE SEQUENCE [LARGE SCALE GENOMIC DNA]</scope>
    <source>
        <strain evidence="2 3">US6-1</strain>
    </source>
</reference>
<dbReference type="STRING" id="1088721.JI59_17925"/>
<gene>
    <name evidence="2" type="ORF">NSU_0434</name>
</gene>
<keyword evidence="3" id="KW-1185">Reference proteome</keyword>
<comment type="caution">
    <text evidence="2">The sequence shown here is derived from an EMBL/GenBank/DDBJ whole genome shotgun (WGS) entry which is preliminary data.</text>
</comment>
<dbReference type="PATRIC" id="fig|1088721.3.peg.428"/>
<dbReference type="eggNOG" id="ENOG5031B0W">
    <property type="taxonomic scope" value="Bacteria"/>
</dbReference>
<evidence type="ECO:0000313" key="2">
    <source>
        <dbReference type="EMBL" id="EHJ62606.1"/>
    </source>
</evidence>
<feature type="compositionally biased region" description="Pro residues" evidence="1">
    <location>
        <begin position="45"/>
        <end position="67"/>
    </location>
</feature>